<sequence length="330" mass="36798">MKKRIDFILYYLFILIAGCFCATFVYVQYIGCTHFVTGNMFHPAKEIVLAAFFQSVPLVLLCVPLLLAVYKIRHLYNPVWSVISFALMCAFSWGILYPLAETGKKSACGNGSILLNTGEIPLSGGYFRKSAEAVYYFTDESENKVADVMLLHSPENPDKSGGFMKLDVSENSDFYKNAFPFRDSCVKESLNDIPYEIIGCIDNILKAAEDAWQNGIIAWACFCSLCLALASSYSYIKMSTWRMVNYLAVVLTNMIILVFNSLYYSGFAGMRTFLKNALYGNGRLAFFSSRNIDIPLCILNVAAAVAVICIGCSVTAVTKRRQQDRGGYES</sequence>
<evidence type="ECO:0000313" key="3">
    <source>
        <dbReference type="Proteomes" id="UP000190423"/>
    </source>
</evidence>
<dbReference type="AlphaFoldDB" id="A0A1T4K5U1"/>
<feature type="transmembrane region" description="Helical" evidence="1">
    <location>
        <begin position="216"/>
        <end position="236"/>
    </location>
</feature>
<feature type="transmembrane region" description="Helical" evidence="1">
    <location>
        <begin position="243"/>
        <end position="264"/>
    </location>
</feature>
<feature type="transmembrane region" description="Helical" evidence="1">
    <location>
        <begin position="7"/>
        <end position="27"/>
    </location>
</feature>
<dbReference type="PROSITE" id="PS51257">
    <property type="entry name" value="PROKAR_LIPOPROTEIN"/>
    <property type="match status" value="1"/>
</dbReference>
<name>A0A1T4K5U1_TREPO</name>
<keyword evidence="3" id="KW-1185">Reference proteome</keyword>
<protein>
    <submittedName>
        <fullName evidence="2">Uncharacterized protein</fullName>
    </submittedName>
</protein>
<accession>A0A1T4K5U1</accession>
<reference evidence="2 3" key="1">
    <citation type="submission" date="2017-02" db="EMBL/GenBank/DDBJ databases">
        <authorList>
            <person name="Peterson S.W."/>
        </authorList>
    </citation>
    <scope>NUCLEOTIDE SEQUENCE [LARGE SCALE GENOMIC DNA]</scope>
    <source>
        <strain evidence="2 3">ATCC BAA-908</strain>
    </source>
</reference>
<dbReference type="EMBL" id="FUWG01000006">
    <property type="protein sequence ID" value="SJZ37789.1"/>
    <property type="molecule type" value="Genomic_DNA"/>
</dbReference>
<evidence type="ECO:0000313" key="2">
    <source>
        <dbReference type="EMBL" id="SJZ37789.1"/>
    </source>
</evidence>
<gene>
    <name evidence="2" type="ORF">SAMN02745149_01017</name>
</gene>
<keyword evidence="1" id="KW-0472">Membrane</keyword>
<feature type="transmembrane region" description="Helical" evidence="1">
    <location>
        <begin position="292"/>
        <end position="317"/>
    </location>
</feature>
<feature type="transmembrane region" description="Helical" evidence="1">
    <location>
        <begin position="47"/>
        <end position="67"/>
    </location>
</feature>
<dbReference type="OrthoDB" id="357685at2"/>
<keyword evidence="1" id="KW-1133">Transmembrane helix</keyword>
<feature type="transmembrane region" description="Helical" evidence="1">
    <location>
        <begin position="79"/>
        <end position="100"/>
    </location>
</feature>
<dbReference type="GeneID" id="78316320"/>
<proteinExistence type="predicted"/>
<evidence type="ECO:0000256" key="1">
    <source>
        <dbReference type="SAM" id="Phobius"/>
    </source>
</evidence>
<dbReference type="RefSeq" id="WP_078932929.1">
    <property type="nucleotide sequence ID" value="NZ_FUWG01000006.1"/>
</dbReference>
<dbReference type="Proteomes" id="UP000190423">
    <property type="component" value="Unassembled WGS sequence"/>
</dbReference>
<dbReference type="STRING" id="261392.SAMN02745149_01017"/>
<organism evidence="2 3">
    <name type="scientific">Treponema porcinum</name>
    <dbReference type="NCBI Taxonomy" id="261392"/>
    <lineage>
        <taxon>Bacteria</taxon>
        <taxon>Pseudomonadati</taxon>
        <taxon>Spirochaetota</taxon>
        <taxon>Spirochaetia</taxon>
        <taxon>Spirochaetales</taxon>
        <taxon>Treponemataceae</taxon>
        <taxon>Treponema</taxon>
    </lineage>
</organism>
<keyword evidence="1" id="KW-0812">Transmembrane</keyword>